<sequence length="39" mass="4871">MSDYQFIRSYFEDFSDLLRPNKELIEKLIQMRDLLLLYL</sequence>
<accession>A0A382QZB1</accession>
<dbReference type="EMBL" id="UINC01118003">
    <property type="protein sequence ID" value="SVC90833.1"/>
    <property type="molecule type" value="Genomic_DNA"/>
</dbReference>
<gene>
    <name evidence="1" type="ORF">METZ01_LOCUS343687</name>
</gene>
<protein>
    <submittedName>
        <fullName evidence="1">Uncharacterized protein</fullName>
    </submittedName>
</protein>
<name>A0A382QZB1_9ZZZZ</name>
<proteinExistence type="predicted"/>
<organism evidence="1">
    <name type="scientific">marine metagenome</name>
    <dbReference type="NCBI Taxonomy" id="408172"/>
    <lineage>
        <taxon>unclassified sequences</taxon>
        <taxon>metagenomes</taxon>
        <taxon>ecological metagenomes</taxon>
    </lineage>
</organism>
<reference evidence="1" key="1">
    <citation type="submission" date="2018-05" db="EMBL/GenBank/DDBJ databases">
        <authorList>
            <person name="Lanie J.A."/>
            <person name="Ng W.-L."/>
            <person name="Kazmierczak K.M."/>
            <person name="Andrzejewski T.M."/>
            <person name="Davidsen T.M."/>
            <person name="Wayne K.J."/>
            <person name="Tettelin H."/>
            <person name="Glass J.I."/>
            <person name="Rusch D."/>
            <person name="Podicherti R."/>
            <person name="Tsui H.-C.T."/>
            <person name="Winkler M.E."/>
        </authorList>
    </citation>
    <scope>NUCLEOTIDE SEQUENCE</scope>
</reference>
<dbReference type="AlphaFoldDB" id="A0A382QZB1"/>
<evidence type="ECO:0000313" key="1">
    <source>
        <dbReference type="EMBL" id="SVC90833.1"/>
    </source>
</evidence>